<dbReference type="SUPFAM" id="SSF74853">
    <property type="entry name" value="Lamin A/C globular tail domain"/>
    <property type="match status" value="1"/>
</dbReference>
<evidence type="ECO:0000313" key="4">
    <source>
        <dbReference type="EMBL" id="UUY01906.1"/>
    </source>
</evidence>
<dbReference type="EMBL" id="CP088295">
    <property type="protein sequence ID" value="UUY01906.1"/>
    <property type="molecule type" value="Genomic_DNA"/>
</dbReference>
<reference evidence="5" key="1">
    <citation type="submission" date="2021-11" db="EMBL/GenBank/DDBJ databases">
        <title>Cultivation dependent microbiological survey of springs from the worlds oldest radium mine currently devoted to the extraction of radon-saturated water.</title>
        <authorList>
            <person name="Kapinusova G."/>
            <person name="Smrhova T."/>
            <person name="Strejcek M."/>
            <person name="Suman J."/>
            <person name="Jani K."/>
            <person name="Pajer P."/>
            <person name="Uhlik O."/>
        </authorList>
    </citation>
    <scope>NUCLEOTIDE SEQUENCE [LARGE SCALE GENOMIC DNA]</scope>
    <source>
        <strain evidence="5">J379</strain>
    </source>
</reference>
<evidence type="ECO:0000259" key="3">
    <source>
        <dbReference type="PROSITE" id="PS51841"/>
    </source>
</evidence>
<dbReference type="PROSITE" id="PS51841">
    <property type="entry name" value="LTD"/>
    <property type="match status" value="1"/>
</dbReference>
<dbReference type="InterPro" id="IPR036415">
    <property type="entry name" value="Lamin_tail_dom_sf"/>
</dbReference>
<keyword evidence="5" id="KW-1185">Reference proteome</keyword>
<keyword evidence="2" id="KW-0732">Signal</keyword>
<dbReference type="Pfam" id="PF00932">
    <property type="entry name" value="LTD"/>
    <property type="match status" value="1"/>
</dbReference>
<feature type="chain" id="PRO_5046368518" evidence="2">
    <location>
        <begin position="29"/>
        <end position="218"/>
    </location>
</feature>
<protein>
    <submittedName>
        <fullName evidence="4">Lamin tail domain-containing protein</fullName>
    </submittedName>
</protein>
<feature type="compositionally biased region" description="Pro residues" evidence="1">
    <location>
        <begin position="199"/>
        <end position="208"/>
    </location>
</feature>
<dbReference type="Proteomes" id="UP001058860">
    <property type="component" value="Chromosome"/>
</dbReference>
<evidence type="ECO:0000256" key="1">
    <source>
        <dbReference type="SAM" id="MobiDB-lite"/>
    </source>
</evidence>
<organism evidence="4 5">
    <name type="scientific">Svornostia abyssi</name>
    <dbReference type="NCBI Taxonomy" id="2898438"/>
    <lineage>
        <taxon>Bacteria</taxon>
        <taxon>Bacillati</taxon>
        <taxon>Actinomycetota</taxon>
        <taxon>Thermoleophilia</taxon>
        <taxon>Solirubrobacterales</taxon>
        <taxon>Baekduiaceae</taxon>
        <taxon>Svornostia</taxon>
    </lineage>
</organism>
<gene>
    <name evidence="4" type="ORF">LRS13_14355</name>
</gene>
<dbReference type="RefSeq" id="WP_353862446.1">
    <property type="nucleotide sequence ID" value="NZ_CP088295.1"/>
</dbReference>
<feature type="signal peptide" evidence="2">
    <location>
        <begin position="1"/>
        <end position="28"/>
    </location>
</feature>
<proteinExistence type="predicted"/>
<evidence type="ECO:0000256" key="2">
    <source>
        <dbReference type="SAM" id="SignalP"/>
    </source>
</evidence>
<dbReference type="InterPro" id="IPR001322">
    <property type="entry name" value="Lamin_tail_dom"/>
</dbReference>
<accession>A0ABY5PB58</accession>
<evidence type="ECO:0000313" key="5">
    <source>
        <dbReference type="Proteomes" id="UP001058860"/>
    </source>
</evidence>
<feature type="region of interest" description="Disordered" evidence="1">
    <location>
        <begin position="194"/>
        <end position="218"/>
    </location>
</feature>
<dbReference type="Gene3D" id="2.60.40.1260">
    <property type="entry name" value="Lamin Tail domain"/>
    <property type="match status" value="1"/>
</dbReference>
<name>A0ABY5PB58_9ACTN</name>
<sequence length="218" mass="21726">MSRTVRRGGLIALAAAVPLLIAPSMAAAAPVVISEFRTQGPQGGNDEFVEIRNTTSSSIDISNWRLAGCASTSGNPSTRATVGAGTTLPAGASFLFVNTAASGYSGTVPGDATYTTGIANSGNSGLRIENGSGGVVDTVGHSASPCREGTGLNFGAFGNVNQSYERLGASAGQDTDNNSADFALRTTADPQNCGTACAAPPPPCPAPPGDHADPRDPG</sequence>
<feature type="domain" description="LTD" evidence="3">
    <location>
        <begin position="23"/>
        <end position="143"/>
    </location>
</feature>